<evidence type="ECO:0000313" key="3">
    <source>
        <dbReference type="EMBL" id="MEL3956390.1"/>
    </source>
</evidence>
<organism evidence="3 4">
    <name type="scientific">Caldifermentibacillus hisashii</name>
    <dbReference type="NCBI Taxonomy" id="996558"/>
    <lineage>
        <taxon>Bacteria</taxon>
        <taxon>Bacillati</taxon>
        <taxon>Bacillota</taxon>
        <taxon>Bacilli</taxon>
        <taxon>Bacillales</taxon>
        <taxon>Bacillaceae</taxon>
        <taxon>Caldifermentibacillus</taxon>
    </lineage>
</organism>
<dbReference type="Pfam" id="PF25842">
    <property type="entry name" value="NfeD_TM"/>
    <property type="match status" value="1"/>
</dbReference>
<keyword evidence="1" id="KW-0812">Transmembrane</keyword>
<dbReference type="EMBL" id="JBBYAK010000001">
    <property type="protein sequence ID" value="MEL3956390.1"/>
    <property type="molecule type" value="Genomic_DNA"/>
</dbReference>
<gene>
    <name evidence="3" type="ORF">NST17_04090</name>
</gene>
<feature type="transmembrane region" description="Helical" evidence="1">
    <location>
        <begin position="12"/>
        <end position="30"/>
    </location>
</feature>
<evidence type="ECO:0000313" key="4">
    <source>
        <dbReference type="Proteomes" id="UP001459714"/>
    </source>
</evidence>
<dbReference type="RefSeq" id="WP_216408008.1">
    <property type="nucleotide sequence ID" value="NZ_CP150143.1"/>
</dbReference>
<reference evidence="3 4" key="1">
    <citation type="submission" date="2024-03" db="EMBL/GenBank/DDBJ databases">
        <title>Bacilli Hybrid Assemblies.</title>
        <authorList>
            <person name="Kovac J."/>
        </authorList>
    </citation>
    <scope>NUCLEOTIDE SEQUENCE [LARGE SCALE GENOMIC DNA]</scope>
    <source>
        <strain evidence="3 4">FSL M8-0022</strain>
    </source>
</reference>
<proteinExistence type="predicted"/>
<protein>
    <recommendedName>
        <fullName evidence="2">Membrane protein NfeD2 N-terminal transmembrane domain-containing protein</fullName>
    </recommendedName>
</protein>
<name>A0ABU9JV89_9BACI</name>
<accession>A0ABU9JV89</accession>
<feature type="transmembrane region" description="Helical" evidence="1">
    <location>
        <begin position="42"/>
        <end position="62"/>
    </location>
</feature>
<keyword evidence="1" id="KW-1133">Transmembrane helix</keyword>
<evidence type="ECO:0000259" key="2">
    <source>
        <dbReference type="Pfam" id="PF25842"/>
    </source>
</evidence>
<keyword evidence="4" id="KW-1185">Reference proteome</keyword>
<evidence type="ECO:0000256" key="1">
    <source>
        <dbReference type="SAM" id="Phobius"/>
    </source>
</evidence>
<sequence>MELFGYPIQTVYLTVLIISGILILLFFFFGDFLEGIGEAVPFFNPALILAFLIFLSASGYILESFTSMKSLWILLISGVGSFILTTMLNVFILVPLSSAEESLAYTDESLKARIATTIVPIPKDGYGEVLIENASGRIAKSAVSFHGQEIGEGTKVLVVEVKQGVLYVIPYDEASIYKDYQKI</sequence>
<feature type="domain" description="Membrane protein NfeD2 N-terminal transmembrane" evidence="2">
    <location>
        <begin position="1"/>
        <end position="101"/>
    </location>
</feature>
<keyword evidence="1" id="KW-0472">Membrane</keyword>
<comment type="caution">
    <text evidence="3">The sequence shown here is derived from an EMBL/GenBank/DDBJ whole genome shotgun (WGS) entry which is preliminary data.</text>
</comment>
<dbReference type="Proteomes" id="UP001459714">
    <property type="component" value="Unassembled WGS sequence"/>
</dbReference>
<feature type="transmembrane region" description="Helical" evidence="1">
    <location>
        <begin position="71"/>
        <end position="94"/>
    </location>
</feature>
<dbReference type="InterPro" id="IPR058653">
    <property type="entry name" value="NfeD2_TM"/>
</dbReference>